<comment type="similarity">
    <text evidence="1">Belongs to the REF/SRPP family.</text>
</comment>
<name>A0A7J8XQ18_GOSAI</name>
<dbReference type="InterPro" id="IPR008802">
    <property type="entry name" value="REF"/>
</dbReference>
<sequence length="112" mass="13001">MHEYTKENSGPLKSRVQTVEEIVKTVIGPFNDKFCNVLVVDAAKSITRNVYTKYGPTAKEMYDKYEVVAKQYAIFTWRTLNRLSLFSQVAQVVVPTNAYWLKKYNQVVQQSR</sequence>
<gene>
    <name evidence="2" type="ORF">Goari_006708</name>
</gene>
<dbReference type="EMBL" id="JABFAA010000008">
    <property type="protein sequence ID" value="MBA0688954.1"/>
    <property type="molecule type" value="Genomic_DNA"/>
</dbReference>
<dbReference type="PANTHER" id="PTHR33732:SF3">
    <property type="entry name" value="OS07G0671800 PROTEIN"/>
    <property type="match status" value="1"/>
</dbReference>
<reference evidence="2 3" key="1">
    <citation type="journal article" date="2019" name="Genome Biol. Evol.">
        <title>Insights into the evolution of the New World diploid cottons (Gossypium, subgenus Houzingenia) based on genome sequencing.</title>
        <authorList>
            <person name="Grover C.E."/>
            <person name="Arick M.A. 2nd"/>
            <person name="Thrash A."/>
            <person name="Conover J.L."/>
            <person name="Sanders W.S."/>
            <person name="Peterson D.G."/>
            <person name="Frelichowski J.E."/>
            <person name="Scheffler J.A."/>
            <person name="Scheffler B.E."/>
            <person name="Wendel J.F."/>
        </authorList>
    </citation>
    <scope>NUCLEOTIDE SEQUENCE [LARGE SCALE GENOMIC DNA]</scope>
    <source>
        <strain evidence="2">185</strain>
        <tissue evidence="2">Leaf</tissue>
    </source>
</reference>
<dbReference type="AlphaFoldDB" id="A0A7J8XQ18"/>
<keyword evidence="3" id="KW-1185">Reference proteome</keyword>
<dbReference type="PANTHER" id="PTHR33732">
    <property type="entry name" value="REF/SRPP-LIKE PROTEIN OS05G0151300/LOC_OS05G05940"/>
    <property type="match status" value="1"/>
</dbReference>
<evidence type="ECO:0000313" key="2">
    <source>
        <dbReference type="EMBL" id="MBA0688954.1"/>
    </source>
</evidence>
<accession>A0A7J8XQ18</accession>
<proteinExistence type="inferred from homology"/>
<evidence type="ECO:0000256" key="1">
    <source>
        <dbReference type="ARBA" id="ARBA00009737"/>
    </source>
</evidence>
<comment type="caution">
    <text evidence="2">The sequence shown here is derived from an EMBL/GenBank/DDBJ whole genome shotgun (WGS) entry which is preliminary data.</text>
</comment>
<protein>
    <submittedName>
        <fullName evidence="2">Uncharacterized protein</fullName>
    </submittedName>
</protein>
<evidence type="ECO:0000313" key="3">
    <source>
        <dbReference type="Proteomes" id="UP000593577"/>
    </source>
</evidence>
<organism evidence="2 3">
    <name type="scientific">Gossypium aridum</name>
    <name type="common">American cotton</name>
    <name type="synonym">Erioxylum aridum</name>
    <dbReference type="NCBI Taxonomy" id="34290"/>
    <lineage>
        <taxon>Eukaryota</taxon>
        <taxon>Viridiplantae</taxon>
        <taxon>Streptophyta</taxon>
        <taxon>Embryophyta</taxon>
        <taxon>Tracheophyta</taxon>
        <taxon>Spermatophyta</taxon>
        <taxon>Magnoliopsida</taxon>
        <taxon>eudicotyledons</taxon>
        <taxon>Gunneridae</taxon>
        <taxon>Pentapetalae</taxon>
        <taxon>rosids</taxon>
        <taxon>malvids</taxon>
        <taxon>Malvales</taxon>
        <taxon>Malvaceae</taxon>
        <taxon>Malvoideae</taxon>
        <taxon>Gossypium</taxon>
    </lineage>
</organism>
<dbReference type="Proteomes" id="UP000593577">
    <property type="component" value="Unassembled WGS sequence"/>
</dbReference>
<dbReference type="Pfam" id="PF05755">
    <property type="entry name" value="REF"/>
    <property type="match status" value="2"/>
</dbReference>